<dbReference type="EC" id="3.1.11.-" evidence="4"/>
<evidence type="ECO:0000313" key="4">
    <source>
        <dbReference type="EMBL" id="CCK75715.1"/>
    </source>
</evidence>
<dbReference type="AlphaFoldDB" id="R4YM24"/>
<feature type="compositionally biased region" description="Low complexity" evidence="2">
    <location>
        <begin position="305"/>
        <end position="322"/>
    </location>
</feature>
<evidence type="ECO:0000259" key="3">
    <source>
        <dbReference type="Pfam" id="PF13476"/>
    </source>
</evidence>
<evidence type="ECO:0000313" key="5">
    <source>
        <dbReference type="Proteomes" id="UP000032749"/>
    </source>
</evidence>
<dbReference type="STRING" id="698738.OLEAN_C15390"/>
<dbReference type="SUPFAM" id="SSF52540">
    <property type="entry name" value="P-loop containing nucleoside triphosphate hydrolases"/>
    <property type="match status" value="2"/>
</dbReference>
<feature type="coiled-coil region" evidence="1">
    <location>
        <begin position="753"/>
        <end position="798"/>
    </location>
</feature>
<keyword evidence="4" id="KW-0269">Exonuclease</keyword>
<proteinExistence type="predicted"/>
<dbReference type="EMBL" id="FO203512">
    <property type="protein sequence ID" value="CCK75715.1"/>
    <property type="molecule type" value="Genomic_DNA"/>
</dbReference>
<dbReference type="GO" id="GO:0006302">
    <property type="term" value="P:double-strand break repair"/>
    <property type="evidence" value="ECO:0007669"/>
    <property type="project" value="InterPro"/>
</dbReference>
<feature type="coiled-coil region" evidence="1">
    <location>
        <begin position="528"/>
        <end position="635"/>
    </location>
</feature>
<dbReference type="GO" id="GO:0004527">
    <property type="term" value="F:exonuclease activity"/>
    <property type="evidence" value="ECO:0007669"/>
    <property type="project" value="UniProtKB-KW"/>
</dbReference>
<keyword evidence="1" id="KW-0175">Coiled coil</keyword>
<name>R4YM24_OLEAN</name>
<reference evidence="4 5" key="1">
    <citation type="journal article" date="2013" name="Nat. Commun.">
        <title>Genome sequence and functional genomic analysis of the oil-degrading bacterium Oleispira antarctica.</title>
        <authorList>
            <person name="Kube M."/>
            <person name="Chernikova T.N."/>
            <person name="Al-Ramahi Y."/>
            <person name="Beloqui A."/>
            <person name="Lopez-Cortez N."/>
            <person name="Guazzaroni M.E."/>
            <person name="Heipieper H.J."/>
            <person name="Klages S."/>
            <person name="Kotsyurbenko O.R."/>
            <person name="Langer I."/>
            <person name="Nechitaylo T.Y."/>
            <person name="Lunsdorf H."/>
            <person name="Fernandez M."/>
            <person name="Juarez S."/>
            <person name="Ciordia S."/>
            <person name="Singer A."/>
            <person name="Kagan O."/>
            <person name="Egorova O."/>
            <person name="Petit P.A."/>
            <person name="Stogios P."/>
            <person name="Kim Y."/>
            <person name="Tchigvintsev A."/>
            <person name="Flick R."/>
            <person name="Denaro R."/>
            <person name="Genovese M."/>
            <person name="Albar J.P."/>
            <person name="Reva O.N."/>
            <person name="Martinez-Gomariz M."/>
            <person name="Tran H."/>
            <person name="Ferrer M."/>
            <person name="Savchenko A."/>
            <person name="Yakunin A.F."/>
            <person name="Yakimov M.M."/>
            <person name="Golyshina O.V."/>
            <person name="Reinhardt R."/>
            <person name="Golyshin P.N."/>
        </authorList>
    </citation>
    <scope>NUCLEOTIDE SEQUENCE [LARGE SCALE GENOMIC DNA]</scope>
</reference>
<keyword evidence="4" id="KW-0540">Nuclease</keyword>
<evidence type="ECO:0000256" key="2">
    <source>
        <dbReference type="SAM" id="MobiDB-lite"/>
    </source>
</evidence>
<feature type="region of interest" description="Disordered" evidence="2">
    <location>
        <begin position="302"/>
        <end position="327"/>
    </location>
</feature>
<gene>
    <name evidence="4" type="primary">sbcC</name>
    <name evidence="4" type="ORF">OLEAN_C15390</name>
</gene>
<dbReference type="Pfam" id="PF13476">
    <property type="entry name" value="AAA_23"/>
    <property type="match status" value="1"/>
</dbReference>
<dbReference type="KEGG" id="oai:OLEAN_C15390"/>
<dbReference type="GO" id="GO:0016887">
    <property type="term" value="F:ATP hydrolysis activity"/>
    <property type="evidence" value="ECO:0007669"/>
    <property type="project" value="InterPro"/>
</dbReference>
<dbReference type="Proteomes" id="UP000032749">
    <property type="component" value="Chromosome"/>
</dbReference>
<dbReference type="PANTHER" id="PTHR32114:SF2">
    <property type="entry name" value="ABC TRANSPORTER ABCH.3"/>
    <property type="match status" value="1"/>
</dbReference>
<keyword evidence="5" id="KW-1185">Reference proteome</keyword>
<dbReference type="Pfam" id="PF13558">
    <property type="entry name" value="SbcC_Walker_B"/>
    <property type="match status" value="1"/>
</dbReference>
<evidence type="ECO:0000256" key="1">
    <source>
        <dbReference type="SAM" id="Coils"/>
    </source>
</evidence>
<feature type="domain" description="Rad50/SbcC-type AAA" evidence="3">
    <location>
        <begin position="6"/>
        <end position="272"/>
    </location>
</feature>
<dbReference type="Gene3D" id="3.40.50.300">
    <property type="entry name" value="P-loop containing nucleotide triphosphate hydrolases"/>
    <property type="match status" value="2"/>
</dbReference>
<sequence length="1116" mass="127293">MKINSVRFKNINSLQGEWKIDFTQPPFVDNGVFAITGATGAGKTTLLDAMCVALYQQTPRLGNINKSSNELMTRGTAECLAEVEFEVKGTAYRAFWRQRRSRNKIDGNLQDSVVELAQVSDGKILASQVKKMSTLIETITGLDFARFTKSMMLSQGQFAAFLNAAANERAELLEELTGTEIYGLISERVHKKFSDSKNALAQLVARSEGVELLSEEKISELNQQQKDLVVTVQETEAELKQLQTLQQWLVACDKNQQNQKHLEQQIQQIRQEREAQAENLLRLNKAEPAEKLQPSYQLMQQANASLKQSKEQQQQLNKSKQISEADASSLSQIASTQEAEYSSAKKSFQDFEDLLNTTILPLDVEIQQLMSSLNKEQQEIELLKQKQLGDQQGISQLQNELTKEQHNLSACQAYLVDHPQAEHIARQLPVWQNQIARIEPLQKNSEQINQSILQLQKDMTAGEQQVSGLKASIQQQANQTIQAQTHAATLQAMIAEQLLPQLDIEQTLVEFRKQYAEYAQQLKDVDVILNQERKIIDLTQQRNQLQQNQECPLCGSLDHPKVELYQAINVSETEQRQIDLANILQQLKEQAEKLKQLSHDHQQADSNVKNQQQLLEAEEKNLVLLQQQQNKILQQVERESQQQVALNTELSELLHTLNNQLSECGLSLPETHQLADWLDYQTQAFEEWKKQKDNEQRLIQTLELLSQKIAQAQYYCEQDNNQLMRLIHTYNERESHLTRLREKRLGLLSDPDANQARSRAKELLEQKEMLMKDSLAQRQQAEQKVQGVIAQIELTQKQLNAFEHAYAEKSTLWQDLLHASCFNSEEDFLAALLEPEQREALLSLEQDLKERTARFTTLLEQSKIEYKALEDSQPEQGDEQAIEQPALENIEVMTQDLQQRLKTHVQTQGEIKHLLVSDQQKREQQAELFTKIDLARRDYDDITHLHSLIGSQKGDKFRRFAQGLTLDHLVYLANRQLDRLHGRYLLQRKESEALELQVLDTWQGDNVRDTKTLSGGEGFLVSLALALALSDLVSHKTSIESLFLDEGFGTLDSETLDTALNALDSLNASGKMIGVISHIEAMKERIPVQIKVQKMNGLGISQLDSCFKFEPADLPQ</sequence>
<dbReference type="InterPro" id="IPR038729">
    <property type="entry name" value="Rad50/SbcC_AAA"/>
</dbReference>
<dbReference type="HOGENOM" id="CLU_004785_1_0_6"/>
<dbReference type="InterPro" id="IPR027417">
    <property type="entry name" value="P-loop_NTPase"/>
</dbReference>
<accession>R4YM24</accession>
<dbReference type="PANTHER" id="PTHR32114">
    <property type="entry name" value="ABC TRANSPORTER ABCH.3"/>
    <property type="match status" value="1"/>
</dbReference>
<protein>
    <submittedName>
        <fullName evidence="4">Exonuclease SbcC</fullName>
        <ecNumber evidence="4">3.1.11.-</ecNumber>
    </submittedName>
</protein>
<dbReference type="PATRIC" id="fig|698738.3.peg.1591"/>
<organism evidence="4 5">
    <name type="scientific">Oleispira antarctica RB-8</name>
    <dbReference type="NCBI Taxonomy" id="698738"/>
    <lineage>
        <taxon>Bacteria</taxon>
        <taxon>Pseudomonadati</taxon>
        <taxon>Pseudomonadota</taxon>
        <taxon>Gammaproteobacteria</taxon>
        <taxon>Oceanospirillales</taxon>
        <taxon>Oceanospirillaceae</taxon>
        <taxon>Oleispira</taxon>
    </lineage>
</organism>
<keyword evidence="4" id="KW-0378">Hydrolase</keyword>